<feature type="region of interest" description="Disordered" evidence="1">
    <location>
        <begin position="109"/>
        <end position="228"/>
    </location>
</feature>
<dbReference type="OrthoDB" id="3944408at2759"/>
<comment type="caution">
    <text evidence="3">The sequence shown here is derived from an EMBL/GenBank/DDBJ whole genome shotgun (WGS) entry which is preliminary data.</text>
</comment>
<accession>A0A9W8X768</accession>
<dbReference type="InterPro" id="IPR054505">
    <property type="entry name" value="Myb_DNA-bind_8"/>
</dbReference>
<dbReference type="Pfam" id="PF22980">
    <property type="entry name" value="Myb_DNA-bind_8"/>
    <property type="match status" value="1"/>
</dbReference>
<feature type="compositionally biased region" description="Basic residues" evidence="1">
    <location>
        <begin position="181"/>
        <end position="195"/>
    </location>
</feature>
<name>A0A9W8X768_9PLEO</name>
<feature type="compositionally biased region" description="Basic and acidic residues" evidence="1">
    <location>
        <begin position="199"/>
        <end position="217"/>
    </location>
</feature>
<evidence type="ECO:0000313" key="3">
    <source>
        <dbReference type="EMBL" id="KAJ4342718.1"/>
    </source>
</evidence>
<evidence type="ECO:0000259" key="2">
    <source>
        <dbReference type="Pfam" id="PF22980"/>
    </source>
</evidence>
<evidence type="ECO:0000313" key="4">
    <source>
        <dbReference type="Proteomes" id="UP001140562"/>
    </source>
</evidence>
<dbReference type="AlphaFoldDB" id="A0A9W8X768"/>
<evidence type="ECO:0000256" key="1">
    <source>
        <dbReference type="SAM" id="MobiDB-lite"/>
    </source>
</evidence>
<keyword evidence="4" id="KW-1185">Reference proteome</keyword>
<feature type="domain" description="Myb-like DNA-binding" evidence="2">
    <location>
        <begin position="16"/>
        <end position="62"/>
    </location>
</feature>
<protein>
    <recommendedName>
        <fullName evidence="2">Myb-like DNA-binding domain-containing protein</fullName>
    </recommendedName>
</protein>
<reference evidence="3" key="1">
    <citation type="submission" date="2022-10" db="EMBL/GenBank/DDBJ databases">
        <title>Tapping the CABI collections for fungal endophytes: first genome assemblies for Collariella, Neodidymelliopsis, Ascochyta clinopodiicola, Didymella pomorum, Didymosphaeria variabile, Neocosmospora piperis and Neocucurbitaria cava.</title>
        <authorList>
            <person name="Hill R."/>
        </authorList>
    </citation>
    <scope>NUCLEOTIDE SEQUENCE</scope>
    <source>
        <strain evidence="3">IMI 360193</strain>
    </source>
</reference>
<feature type="compositionally biased region" description="Acidic residues" evidence="1">
    <location>
        <begin position="167"/>
        <end position="177"/>
    </location>
</feature>
<proteinExistence type="predicted"/>
<organism evidence="3 4">
    <name type="scientific">Didymella glomerata</name>
    <dbReference type="NCBI Taxonomy" id="749621"/>
    <lineage>
        <taxon>Eukaryota</taxon>
        <taxon>Fungi</taxon>
        <taxon>Dikarya</taxon>
        <taxon>Ascomycota</taxon>
        <taxon>Pezizomycotina</taxon>
        <taxon>Dothideomycetes</taxon>
        <taxon>Pleosporomycetidae</taxon>
        <taxon>Pleosporales</taxon>
        <taxon>Pleosporineae</taxon>
        <taxon>Didymellaceae</taxon>
        <taxon>Didymella</taxon>
    </lineage>
</organism>
<sequence>MPSASLTMTEIPSKQDQNIQFLYSVLTVNGNPNVDWDPICSTLELEKGAATKRWSRLKQAMDKGEKPAASNEQLLWLMIKHSERDKASKHTPTKGAVSKRYSRMQLAFERGDAPPPSTPIKGKKDVAATPKKTPAKTRVKSEGDDEAMPTSTPKRKRTPSKKKVDYAEAEDDEEELDEKTKRAKSALKVKPRPKNAFRASDDEKPSKMSQAVKREPTESDGDVSTDAREQVPADIDAESEVDEVCKCIHPLSLPVLVPLSLVEDGADTLSAHFDLLGEVCACKRDG</sequence>
<gene>
    <name evidence="3" type="ORF">N0V87_000927</name>
</gene>
<dbReference type="Proteomes" id="UP001140562">
    <property type="component" value="Unassembled WGS sequence"/>
</dbReference>
<dbReference type="EMBL" id="JAPEUV010000005">
    <property type="protein sequence ID" value="KAJ4342718.1"/>
    <property type="molecule type" value="Genomic_DNA"/>
</dbReference>